<dbReference type="InterPro" id="IPR000182">
    <property type="entry name" value="GNAT_dom"/>
</dbReference>
<organism evidence="2 3">
    <name type="scientific">Aggregatimonas sangjinii</name>
    <dbReference type="NCBI Taxonomy" id="2583587"/>
    <lineage>
        <taxon>Bacteria</taxon>
        <taxon>Pseudomonadati</taxon>
        <taxon>Bacteroidota</taxon>
        <taxon>Flavobacteriia</taxon>
        <taxon>Flavobacteriales</taxon>
        <taxon>Flavobacteriaceae</taxon>
        <taxon>Aggregatimonas</taxon>
    </lineage>
</organism>
<dbReference type="Pfam" id="PF00583">
    <property type="entry name" value="Acetyltransf_1"/>
    <property type="match status" value="1"/>
</dbReference>
<keyword evidence="3" id="KW-1185">Reference proteome</keyword>
<dbReference type="OrthoDB" id="9800604at2"/>
<dbReference type="RefSeq" id="WP_138853159.1">
    <property type="nucleotide sequence ID" value="NZ_CP040710.1"/>
</dbReference>
<feature type="domain" description="N-acetyltransferase" evidence="1">
    <location>
        <begin position="5"/>
        <end position="175"/>
    </location>
</feature>
<accession>A0A5B7SQ49</accession>
<gene>
    <name evidence="2" type="ORF">FGM00_12105</name>
</gene>
<name>A0A5B7SQ49_9FLAO</name>
<evidence type="ECO:0000313" key="3">
    <source>
        <dbReference type="Proteomes" id="UP000310017"/>
    </source>
</evidence>
<dbReference type="SUPFAM" id="SSF55729">
    <property type="entry name" value="Acyl-CoA N-acyltransferases (Nat)"/>
    <property type="match status" value="1"/>
</dbReference>
<keyword evidence="2" id="KW-0808">Transferase</keyword>
<dbReference type="KEGG" id="asag:FGM00_12105"/>
<dbReference type="Proteomes" id="UP000310017">
    <property type="component" value="Chromosome"/>
</dbReference>
<sequence>MKEIVHFEPLTASRFHTYIEVGKKAYAQHYLHLWHKSNAAPYLMDSFTKAVLEREDTDANTALFIINYNRKAVGILKFTVNCELHPFSDKEALYLDKIYIQNEYTGKGIGKKVLQFTMLRAKEYQKKVLWLDTMQNGPALQFYFKNGFEIHSEKLLHFSGVLDEERPMFVLTKKV</sequence>
<dbReference type="Gene3D" id="3.40.630.30">
    <property type="match status" value="1"/>
</dbReference>
<evidence type="ECO:0000313" key="2">
    <source>
        <dbReference type="EMBL" id="QCX00815.1"/>
    </source>
</evidence>
<evidence type="ECO:0000259" key="1">
    <source>
        <dbReference type="PROSITE" id="PS51186"/>
    </source>
</evidence>
<proteinExistence type="predicted"/>
<dbReference type="EMBL" id="CP040710">
    <property type="protein sequence ID" value="QCX00815.1"/>
    <property type="molecule type" value="Genomic_DNA"/>
</dbReference>
<dbReference type="GO" id="GO:0016747">
    <property type="term" value="F:acyltransferase activity, transferring groups other than amino-acyl groups"/>
    <property type="evidence" value="ECO:0007669"/>
    <property type="project" value="InterPro"/>
</dbReference>
<dbReference type="InterPro" id="IPR016181">
    <property type="entry name" value="Acyl_CoA_acyltransferase"/>
</dbReference>
<protein>
    <submittedName>
        <fullName evidence="2">GNAT family N-acetyltransferase</fullName>
    </submittedName>
</protein>
<reference evidence="2 3" key="1">
    <citation type="submission" date="2019-05" db="EMBL/GenBank/DDBJ databases">
        <title>Genome sequencing of F202Z8.</title>
        <authorList>
            <person name="Kwon Y.M."/>
        </authorList>
    </citation>
    <scope>NUCLEOTIDE SEQUENCE [LARGE SCALE GENOMIC DNA]</scope>
    <source>
        <strain evidence="2 3">F202Z8</strain>
    </source>
</reference>
<dbReference type="AlphaFoldDB" id="A0A5B7SQ49"/>
<dbReference type="PROSITE" id="PS51186">
    <property type="entry name" value="GNAT"/>
    <property type="match status" value="1"/>
</dbReference>
<dbReference type="CDD" id="cd04301">
    <property type="entry name" value="NAT_SF"/>
    <property type="match status" value="1"/>
</dbReference>